<dbReference type="RefSeq" id="WP_213495383.1">
    <property type="nucleotide sequence ID" value="NZ_CP074694.1"/>
</dbReference>
<evidence type="ECO:0000313" key="2">
    <source>
        <dbReference type="EMBL" id="QVL31479.1"/>
    </source>
</evidence>
<keyword evidence="1" id="KW-1133">Transmembrane helix</keyword>
<evidence type="ECO:0000313" key="3">
    <source>
        <dbReference type="Proteomes" id="UP000676194"/>
    </source>
</evidence>
<name>A0A8E6B549_9BACT</name>
<dbReference type="AlphaFoldDB" id="A0A8E6B549"/>
<dbReference type="EMBL" id="CP074694">
    <property type="protein sequence ID" value="QVL31479.1"/>
    <property type="molecule type" value="Genomic_DNA"/>
</dbReference>
<keyword evidence="3" id="KW-1185">Reference proteome</keyword>
<proteinExistence type="predicted"/>
<organism evidence="2 3">
    <name type="scientific">Telmatocola sphagniphila</name>
    <dbReference type="NCBI Taxonomy" id="1123043"/>
    <lineage>
        <taxon>Bacteria</taxon>
        <taxon>Pseudomonadati</taxon>
        <taxon>Planctomycetota</taxon>
        <taxon>Planctomycetia</taxon>
        <taxon>Gemmatales</taxon>
        <taxon>Gemmataceae</taxon>
    </lineage>
</organism>
<feature type="transmembrane region" description="Helical" evidence="1">
    <location>
        <begin position="133"/>
        <end position="154"/>
    </location>
</feature>
<reference evidence="2" key="1">
    <citation type="submission" date="2021-05" db="EMBL/GenBank/DDBJ databases">
        <title>Complete genome sequence of the cellulolytic planctomycete Telmatocola sphagniphila SP2T and characterization of the first cellulase from planctomycetes.</title>
        <authorList>
            <person name="Rakitin A.L."/>
            <person name="Beletsky A.V."/>
            <person name="Naumoff D.G."/>
            <person name="Kulichevskaya I.S."/>
            <person name="Mardanov A.V."/>
            <person name="Ravin N.V."/>
            <person name="Dedysh S.N."/>
        </authorList>
    </citation>
    <scope>NUCLEOTIDE SEQUENCE</scope>
    <source>
        <strain evidence="2">SP2T</strain>
    </source>
</reference>
<dbReference type="KEGG" id="tsph:KIH39_21925"/>
<evidence type="ECO:0000256" key="1">
    <source>
        <dbReference type="SAM" id="Phobius"/>
    </source>
</evidence>
<protein>
    <submittedName>
        <fullName evidence="2">Uncharacterized protein</fullName>
    </submittedName>
</protein>
<gene>
    <name evidence="2" type="ORF">KIH39_21925</name>
</gene>
<keyword evidence="1" id="KW-0812">Transmembrane</keyword>
<sequence length="158" mass="18501">MKDWAKKDKDNEVILPKHLIQQIDSIKLDKVNGRDYISEYKIEISMEYSDSSKNKIDELVKLYNIKIVDEWQQDPFVVTSRIPNGMKIGVPDDRPFNYIWKDGRPTKVIDEAATNTLDKVEFKTDNNNSRLRIILFASCVVILILILTLSKIILRKRY</sequence>
<keyword evidence="1" id="KW-0472">Membrane</keyword>
<dbReference type="Proteomes" id="UP000676194">
    <property type="component" value="Chromosome"/>
</dbReference>
<accession>A0A8E6B549</accession>